<name>A0ABV6DEJ7_9BACL</name>
<dbReference type="InterPro" id="IPR057309">
    <property type="entry name" value="PcsB_CC"/>
</dbReference>
<keyword evidence="6" id="KW-0378">Hydrolase</keyword>
<dbReference type="PANTHER" id="PTHR21666:SF270">
    <property type="entry name" value="MUREIN HYDROLASE ACTIVATOR ENVC"/>
    <property type="match status" value="1"/>
</dbReference>
<evidence type="ECO:0000256" key="2">
    <source>
        <dbReference type="SAM" id="Coils"/>
    </source>
</evidence>
<evidence type="ECO:0000256" key="3">
    <source>
        <dbReference type="SAM" id="SignalP"/>
    </source>
</evidence>
<dbReference type="PANTHER" id="PTHR21666">
    <property type="entry name" value="PEPTIDASE-RELATED"/>
    <property type="match status" value="1"/>
</dbReference>
<sequence>MKKTLWIPLAVSAALTASLLVPAQGLAGTTTDAINKQLNDLKKAKSAAQQKATATQNELAQVQKEQAKTSQDLNALVAQIDEIGKKLTSLNNDIDRITGELQTNAKLLEDAEARVASRDQMLKSRLRLMYMNGFVSYAEVLLASTSFGDFLDRLEALKSIVSQDKEVLASNKKDRDMIVVKKGEVEQQLAKVTELYNQTDAVKDSLEQKEKEKEVVVASLSKKEKELEEISHEQQDELVKFAAQESALLKKKADAERAAAEAAKKKGKTPAKSTVANAFTYSGGKFAYPLEKQAPMTSDFGLRTDPINGQSNAGHTGIDLGVPKGTGILAAENGVVIVASWWSGYGNCVIIDHGGGVWTLYGHIRDGGILVNKGDTVKRGQKIAEVGSTGRSTGNHLHFEVRVNEKPVDPKPYLR</sequence>
<evidence type="ECO:0000313" key="7">
    <source>
        <dbReference type="Proteomes" id="UP001589776"/>
    </source>
</evidence>
<organism evidence="6 7">
    <name type="scientific">Paenibacillus chartarius</name>
    <dbReference type="NCBI Taxonomy" id="747481"/>
    <lineage>
        <taxon>Bacteria</taxon>
        <taxon>Bacillati</taxon>
        <taxon>Bacillota</taxon>
        <taxon>Bacilli</taxon>
        <taxon>Bacillales</taxon>
        <taxon>Paenibacillaceae</taxon>
        <taxon>Paenibacillus</taxon>
    </lineage>
</organism>
<dbReference type="CDD" id="cd12797">
    <property type="entry name" value="M23_peptidase"/>
    <property type="match status" value="1"/>
</dbReference>
<dbReference type="InterPro" id="IPR050570">
    <property type="entry name" value="Cell_wall_metabolism_enzyme"/>
</dbReference>
<feature type="domain" description="M23ase beta-sheet core" evidence="4">
    <location>
        <begin position="314"/>
        <end position="410"/>
    </location>
</feature>
<dbReference type="EMBL" id="JBHLWN010000008">
    <property type="protein sequence ID" value="MFC0211080.1"/>
    <property type="molecule type" value="Genomic_DNA"/>
</dbReference>
<dbReference type="GO" id="GO:0016787">
    <property type="term" value="F:hydrolase activity"/>
    <property type="evidence" value="ECO:0007669"/>
    <property type="project" value="UniProtKB-KW"/>
</dbReference>
<feature type="signal peptide" evidence="3">
    <location>
        <begin position="1"/>
        <end position="23"/>
    </location>
</feature>
<dbReference type="SUPFAM" id="SSF51261">
    <property type="entry name" value="Duplicated hybrid motif"/>
    <property type="match status" value="1"/>
</dbReference>
<dbReference type="Pfam" id="PF01551">
    <property type="entry name" value="Peptidase_M23"/>
    <property type="match status" value="1"/>
</dbReference>
<dbReference type="Proteomes" id="UP001589776">
    <property type="component" value="Unassembled WGS sequence"/>
</dbReference>
<dbReference type="InterPro" id="IPR011055">
    <property type="entry name" value="Dup_hybrid_motif"/>
</dbReference>
<dbReference type="SUPFAM" id="SSF57997">
    <property type="entry name" value="Tropomyosin"/>
    <property type="match status" value="1"/>
</dbReference>
<protein>
    <submittedName>
        <fullName evidence="6">Murein hydrolase activator EnvC family protein</fullName>
    </submittedName>
</protein>
<feature type="chain" id="PRO_5045965753" evidence="3">
    <location>
        <begin position="24"/>
        <end position="415"/>
    </location>
</feature>
<evidence type="ECO:0000259" key="4">
    <source>
        <dbReference type="Pfam" id="PF01551"/>
    </source>
</evidence>
<dbReference type="Pfam" id="PF24568">
    <property type="entry name" value="CC_PcsB"/>
    <property type="match status" value="1"/>
</dbReference>
<evidence type="ECO:0000259" key="5">
    <source>
        <dbReference type="Pfam" id="PF24568"/>
    </source>
</evidence>
<feature type="coiled-coil region" evidence="2">
    <location>
        <begin position="192"/>
        <end position="237"/>
    </location>
</feature>
<comment type="caution">
    <text evidence="6">The sequence shown here is derived from an EMBL/GenBank/DDBJ whole genome shotgun (WGS) entry which is preliminary data.</text>
</comment>
<feature type="coiled-coil region" evidence="2">
    <location>
        <begin position="31"/>
        <end position="93"/>
    </location>
</feature>
<reference evidence="6 7" key="1">
    <citation type="submission" date="2024-09" db="EMBL/GenBank/DDBJ databases">
        <authorList>
            <person name="Sun Q."/>
            <person name="Mori K."/>
        </authorList>
    </citation>
    <scope>NUCLEOTIDE SEQUENCE [LARGE SCALE GENOMIC DNA]</scope>
    <source>
        <strain evidence="6 7">CCM 7759</strain>
    </source>
</reference>
<keyword evidence="1 3" id="KW-0732">Signal</keyword>
<gene>
    <name evidence="6" type="ORF">ACFFK0_01235</name>
</gene>
<accession>A0ABV6DEJ7</accession>
<evidence type="ECO:0000256" key="1">
    <source>
        <dbReference type="ARBA" id="ARBA00022729"/>
    </source>
</evidence>
<dbReference type="InterPro" id="IPR016047">
    <property type="entry name" value="M23ase_b-sheet_dom"/>
</dbReference>
<dbReference type="Gene3D" id="6.10.250.3150">
    <property type="match status" value="1"/>
</dbReference>
<dbReference type="Gene3D" id="2.70.70.10">
    <property type="entry name" value="Glucose Permease (Domain IIA)"/>
    <property type="match status" value="1"/>
</dbReference>
<feature type="domain" description="Peptidoglycan hydrolase PcsB coiled-coil" evidence="5">
    <location>
        <begin position="109"/>
        <end position="178"/>
    </location>
</feature>
<evidence type="ECO:0000313" key="6">
    <source>
        <dbReference type="EMBL" id="MFC0211080.1"/>
    </source>
</evidence>
<proteinExistence type="predicted"/>
<keyword evidence="7" id="KW-1185">Reference proteome</keyword>
<keyword evidence="2" id="KW-0175">Coiled coil</keyword>
<dbReference type="RefSeq" id="WP_377467821.1">
    <property type="nucleotide sequence ID" value="NZ_JBHLWN010000008.1"/>
</dbReference>